<dbReference type="SMART" id="SM00428">
    <property type="entry name" value="H3"/>
    <property type="match status" value="1"/>
</dbReference>
<keyword evidence="3" id="KW-0158">Chromosome</keyword>
<dbReference type="Pfam" id="PF00125">
    <property type="entry name" value="Histone"/>
    <property type="match status" value="1"/>
</dbReference>
<dbReference type="InterPro" id="IPR007125">
    <property type="entry name" value="H2A/H2B/H3"/>
</dbReference>
<evidence type="ECO:0000256" key="3">
    <source>
        <dbReference type="ARBA" id="ARBA00022454"/>
    </source>
</evidence>
<dbReference type="InterPro" id="IPR000164">
    <property type="entry name" value="Histone_H3/CENP-A"/>
</dbReference>
<name>A0ABQ7I2I9_9MICR</name>
<dbReference type="InterPro" id="IPR009072">
    <property type="entry name" value="Histone-fold"/>
</dbReference>
<feature type="region of interest" description="Disordered" evidence="5">
    <location>
        <begin position="1"/>
        <end position="43"/>
    </location>
</feature>
<dbReference type="Proteomes" id="UP001516464">
    <property type="component" value="Unassembled WGS sequence"/>
</dbReference>
<dbReference type="SUPFAM" id="SSF47113">
    <property type="entry name" value="Histone-fold"/>
    <property type="match status" value="1"/>
</dbReference>
<comment type="subcellular location">
    <subcellularLocation>
        <location evidence="1">Chromosome</location>
    </subcellularLocation>
</comment>
<evidence type="ECO:0000313" key="7">
    <source>
        <dbReference type="EMBL" id="KAF7684677.1"/>
    </source>
</evidence>
<keyword evidence="4" id="KW-0544">Nucleosome core</keyword>
<sequence length="156" mass="17798">MARTAYTIGNRSTKKPKPPASKSTRSKTIKESPPKNTARKKSLSVKAPIIKQAPVARKPRPHQRVVKEIEYFKRTTNCLIARAPFIRMVRGIVYELQKEMGTVPTRFTKSAISALQDSYEEFLVSLCEYAYHCTTHAKRVTLFPSDLKLARFLRNS</sequence>
<comment type="caution">
    <text evidence="7">The sequence shown here is derived from an EMBL/GenBank/DDBJ whole genome shotgun (WGS) entry which is preliminary data.</text>
</comment>
<dbReference type="PRINTS" id="PR00622">
    <property type="entry name" value="HISTONEH3"/>
</dbReference>
<evidence type="ECO:0000256" key="5">
    <source>
        <dbReference type="SAM" id="MobiDB-lite"/>
    </source>
</evidence>
<evidence type="ECO:0000256" key="4">
    <source>
        <dbReference type="ARBA" id="ARBA00023269"/>
    </source>
</evidence>
<protein>
    <submittedName>
        <fullName evidence="7">Histone H3</fullName>
    </submittedName>
</protein>
<organism evidence="7 8">
    <name type="scientific">Astathelohania contejeani</name>
    <dbReference type="NCBI Taxonomy" id="164912"/>
    <lineage>
        <taxon>Eukaryota</taxon>
        <taxon>Fungi</taxon>
        <taxon>Fungi incertae sedis</taxon>
        <taxon>Microsporidia</taxon>
        <taxon>Astathelohaniidae</taxon>
        <taxon>Astathelohania</taxon>
    </lineage>
</organism>
<accession>A0ABQ7I2I9</accession>
<dbReference type="Gene3D" id="1.10.20.10">
    <property type="entry name" value="Histone, subunit A"/>
    <property type="match status" value="1"/>
</dbReference>
<gene>
    <name evidence="7" type="primary">HHT1</name>
    <name evidence="7" type="ORF">TCON_0120</name>
</gene>
<keyword evidence="4" id="KW-0238">DNA-binding</keyword>
<reference evidence="7 8" key="1">
    <citation type="submission" date="2019-01" db="EMBL/GenBank/DDBJ databases">
        <title>Genomes sequencing and comparative genomics of infectious freshwater microsporidia, Cucumispora dikerogammari and Thelohania contejeani.</title>
        <authorList>
            <person name="Cormier A."/>
            <person name="Giraud I."/>
            <person name="Wattier R."/>
            <person name="Teixeira M."/>
            <person name="Grandjean F."/>
            <person name="Rigaud T."/>
            <person name="Cordaux R."/>
        </authorList>
    </citation>
    <scope>NUCLEOTIDE SEQUENCE [LARGE SCALE GENOMIC DNA]</scope>
    <source>
        <strain evidence="7">T1</strain>
        <tissue evidence="7">Spores</tissue>
    </source>
</reference>
<proteinExistence type="inferred from homology"/>
<keyword evidence="8" id="KW-1185">Reference proteome</keyword>
<evidence type="ECO:0000256" key="1">
    <source>
        <dbReference type="ARBA" id="ARBA00004286"/>
    </source>
</evidence>
<evidence type="ECO:0000256" key="2">
    <source>
        <dbReference type="ARBA" id="ARBA00010343"/>
    </source>
</evidence>
<comment type="similarity">
    <text evidence="2">Belongs to the histone H3 family.</text>
</comment>
<evidence type="ECO:0000313" key="8">
    <source>
        <dbReference type="Proteomes" id="UP001516464"/>
    </source>
</evidence>
<dbReference type="EMBL" id="SBIQ01000004">
    <property type="protein sequence ID" value="KAF7684677.1"/>
    <property type="molecule type" value="Genomic_DNA"/>
</dbReference>
<feature type="domain" description="Core Histone H2A/H2B/H3" evidence="6">
    <location>
        <begin position="66"/>
        <end position="151"/>
    </location>
</feature>
<evidence type="ECO:0000259" key="6">
    <source>
        <dbReference type="Pfam" id="PF00125"/>
    </source>
</evidence>
<dbReference type="PANTHER" id="PTHR11426">
    <property type="entry name" value="HISTONE H3"/>
    <property type="match status" value="1"/>
</dbReference>